<evidence type="ECO:0000313" key="1">
    <source>
        <dbReference type="EMBL" id="KZT67122.1"/>
    </source>
</evidence>
<dbReference type="AlphaFoldDB" id="A0A165NLS4"/>
<sequence length="516" mass="58413">MESTHELSHAVVNTSKINSVEENHHNNINNLPQDVLLAIFRELLLTVREPNAALEPLSVGWDDDHLRPWPTYKSMMPRLTFTETLGTVCRHWRGVMSLASLFWTRLVIWVGKNATPLSQIREYLAWSRARLIDIYILQTSRMRLGWRPPEDEAQVKAHVKAALETLSPHMKRWRTLRIEVLHSSSLPRIRADLVGHADMLSTLDFEFTTDDCVASTGADSQVAGEFHTPLLENLSIGGLQFRESYVDPPASTSMLPRLRHLKVTNYDDSEHPPFPLVDLLRFLVNCDFDDLHSLDLANLHLACSYKGPPIREGRDIWCHEVSFTDMGGDVIVEYNRLLGYPFAEVVKYSRCSLKDLSELGESDIIRMEDIDEPQSVMCFLSDSRWESPCTTLAFTACCGLTPEVLSMLGQPMPDGAWFCPYLTSLVIALCGGCTSADLRKLVRARFEVHAATGFPHPGDPEFVVTSIVALEVLMSYELAPEDKEWFDTNLAYVRWDNWEGGYTRSLQESEAVSRDG</sequence>
<organism evidence="1 2">
    <name type="scientific">Daedalea quercina L-15889</name>
    <dbReference type="NCBI Taxonomy" id="1314783"/>
    <lineage>
        <taxon>Eukaryota</taxon>
        <taxon>Fungi</taxon>
        <taxon>Dikarya</taxon>
        <taxon>Basidiomycota</taxon>
        <taxon>Agaricomycotina</taxon>
        <taxon>Agaricomycetes</taxon>
        <taxon>Polyporales</taxon>
        <taxon>Fomitopsis</taxon>
    </lineage>
</organism>
<accession>A0A165NLS4</accession>
<keyword evidence="2" id="KW-1185">Reference proteome</keyword>
<proteinExistence type="predicted"/>
<dbReference type="EMBL" id="KV429080">
    <property type="protein sequence ID" value="KZT67122.1"/>
    <property type="molecule type" value="Genomic_DNA"/>
</dbReference>
<evidence type="ECO:0008006" key="3">
    <source>
        <dbReference type="Google" id="ProtNLM"/>
    </source>
</evidence>
<dbReference type="STRING" id="1314783.A0A165NLS4"/>
<gene>
    <name evidence="1" type="ORF">DAEQUDRAFT_412644</name>
</gene>
<reference evidence="1 2" key="1">
    <citation type="journal article" date="2016" name="Mol. Biol. Evol.">
        <title>Comparative Genomics of Early-Diverging Mushroom-Forming Fungi Provides Insights into the Origins of Lignocellulose Decay Capabilities.</title>
        <authorList>
            <person name="Nagy L.G."/>
            <person name="Riley R."/>
            <person name="Tritt A."/>
            <person name="Adam C."/>
            <person name="Daum C."/>
            <person name="Floudas D."/>
            <person name="Sun H."/>
            <person name="Yadav J.S."/>
            <person name="Pangilinan J."/>
            <person name="Larsson K.H."/>
            <person name="Matsuura K."/>
            <person name="Barry K."/>
            <person name="Labutti K."/>
            <person name="Kuo R."/>
            <person name="Ohm R.A."/>
            <person name="Bhattacharya S.S."/>
            <person name="Shirouzu T."/>
            <person name="Yoshinaga Y."/>
            <person name="Martin F.M."/>
            <person name="Grigoriev I.V."/>
            <person name="Hibbett D.S."/>
        </authorList>
    </citation>
    <scope>NUCLEOTIDE SEQUENCE [LARGE SCALE GENOMIC DNA]</scope>
    <source>
        <strain evidence="1 2">L-15889</strain>
    </source>
</reference>
<dbReference type="OrthoDB" id="2794869at2759"/>
<evidence type="ECO:0000313" key="2">
    <source>
        <dbReference type="Proteomes" id="UP000076727"/>
    </source>
</evidence>
<protein>
    <recommendedName>
        <fullName evidence="3">F-box domain-containing protein</fullName>
    </recommendedName>
</protein>
<dbReference type="Proteomes" id="UP000076727">
    <property type="component" value="Unassembled WGS sequence"/>
</dbReference>
<name>A0A165NLS4_9APHY</name>